<comment type="caution">
    <text evidence="4">The sequence shown here is derived from an EMBL/GenBank/DDBJ whole genome shotgun (WGS) entry which is preliminary data.</text>
</comment>
<organism evidence="4 5">
    <name type="scientific">Fusarium oligoseptatum</name>
    <dbReference type="NCBI Taxonomy" id="2604345"/>
    <lineage>
        <taxon>Eukaryota</taxon>
        <taxon>Fungi</taxon>
        <taxon>Dikarya</taxon>
        <taxon>Ascomycota</taxon>
        <taxon>Pezizomycotina</taxon>
        <taxon>Sordariomycetes</taxon>
        <taxon>Hypocreomycetidae</taxon>
        <taxon>Hypocreales</taxon>
        <taxon>Nectriaceae</taxon>
        <taxon>Fusarium</taxon>
        <taxon>Fusarium solani species complex</taxon>
    </lineage>
</organism>
<dbReference type="GO" id="GO:0000981">
    <property type="term" value="F:DNA-binding transcription factor activity, RNA polymerase II-specific"/>
    <property type="evidence" value="ECO:0007669"/>
    <property type="project" value="InterPro"/>
</dbReference>
<feature type="region of interest" description="Disordered" evidence="2">
    <location>
        <begin position="104"/>
        <end position="130"/>
    </location>
</feature>
<proteinExistence type="predicted"/>
<keyword evidence="5" id="KW-1185">Reference proteome</keyword>
<evidence type="ECO:0000256" key="2">
    <source>
        <dbReference type="SAM" id="MobiDB-lite"/>
    </source>
</evidence>
<dbReference type="Gene3D" id="4.10.240.10">
    <property type="entry name" value="Zn(2)-C6 fungal-type DNA-binding domain"/>
    <property type="match status" value="1"/>
</dbReference>
<evidence type="ECO:0000259" key="3">
    <source>
        <dbReference type="PROSITE" id="PS50048"/>
    </source>
</evidence>
<dbReference type="SUPFAM" id="SSF57701">
    <property type="entry name" value="Zn2/Cys6 DNA-binding domain"/>
    <property type="match status" value="1"/>
</dbReference>
<dbReference type="InterPro" id="IPR001138">
    <property type="entry name" value="Zn2Cys6_DnaBD"/>
</dbReference>
<dbReference type="EMBL" id="NKCK01000072">
    <property type="protein sequence ID" value="RSM02825.1"/>
    <property type="molecule type" value="Genomic_DNA"/>
</dbReference>
<protein>
    <recommendedName>
        <fullName evidence="3">Zn(2)-C6 fungal-type domain-containing protein</fullName>
    </recommendedName>
</protein>
<keyword evidence="1" id="KW-0539">Nucleus</keyword>
<dbReference type="AlphaFoldDB" id="A0A428TLD4"/>
<dbReference type="Proteomes" id="UP000287144">
    <property type="component" value="Unassembled WGS sequence"/>
</dbReference>
<gene>
    <name evidence="4" type="ORF">CEP52_007737</name>
</gene>
<dbReference type="CDD" id="cd00067">
    <property type="entry name" value="GAL4"/>
    <property type="match status" value="1"/>
</dbReference>
<dbReference type="InterPro" id="IPR036864">
    <property type="entry name" value="Zn2-C6_fun-type_DNA-bd_sf"/>
</dbReference>
<name>A0A428TLD4_9HYPO</name>
<feature type="region of interest" description="Disordered" evidence="2">
    <location>
        <begin position="1"/>
        <end position="36"/>
    </location>
</feature>
<feature type="compositionally biased region" description="Polar residues" evidence="2">
    <location>
        <begin position="119"/>
        <end position="130"/>
    </location>
</feature>
<evidence type="ECO:0000313" key="5">
    <source>
        <dbReference type="Proteomes" id="UP000287144"/>
    </source>
</evidence>
<sequence length="130" mass="14338">MAMNYRPIKPAPLMDGSHRIDKSTRSAPKRPPPTKTACWGCRKRKAKCDGQRPACANCIKINKRMRLRYQDERFKYKGSSARQPRAPRTAGCFKSASQTAGVRCSGSSRSYSGLFGGQQAASGDYSSVED</sequence>
<dbReference type="GO" id="GO:0008270">
    <property type="term" value="F:zinc ion binding"/>
    <property type="evidence" value="ECO:0007669"/>
    <property type="project" value="InterPro"/>
</dbReference>
<evidence type="ECO:0000313" key="4">
    <source>
        <dbReference type="EMBL" id="RSM02825.1"/>
    </source>
</evidence>
<dbReference type="PROSITE" id="PS50048">
    <property type="entry name" value="ZN2_CY6_FUNGAL_2"/>
    <property type="match status" value="1"/>
</dbReference>
<feature type="domain" description="Zn(2)-C6 fungal-type" evidence="3">
    <location>
        <begin position="37"/>
        <end position="69"/>
    </location>
</feature>
<dbReference type="SMART" id="SM00066">
    <property type="entry name" value="GAL4"/>
    <property type="match status" value="1"/>
</dbReference>
<evidence type="ECO:0000256" key="1">
    <source>
        <dbReference type="ARBA" id="ARBA00023242"/>
    </source>
</evidence>
<dbReference type="STRING" id="1325735.A0A428TLD4"/>
<dbReference type="Pfam" id="PF00172">
    <property type="entry name" value="Zn_clus"/>
    <property type="match status" value="1"/>
</dbReference>
<accession>A0A428TLD4</accession>
<reference evidence="4 5" key="1">
    <citation type="submission" date="2017-06" db="EMBL/GenBank/DDBJ databases">
        <title>Comparative genomic analysis of Ambrosia Fusariam Clade fungi.</title>
        <authorList>
            <person name="Stajich J.E."/>
            <person name="Carrillo J."/>
            <person name="Kijimoto T."/>
            <person name="Eskalen A."/>
            <person name="O'Donnell K."/>
            <person name="Kasson M."/>
        </authorList>
    </citation>
    <scope>NUCLEOTIDE SEQUENCE [LARGE SCALE GENOMIC DNA]</scope>
    <source>
        <strain evidence="4 5">NRRL62579</strain>
    </source>
</reference>